<evidence type="ECO:0000259" key="7">
    <source>
        <dbReference type="Pfam" id="PF01284"/>
    </source>
</evidence>
<keyword evidence="3 6" id="KW-1133">Transmembrane helix</keyword>
<organism evidence="8 9">
    <name type="scientific">Pleurostoma richardsiae</name>
    <dbReference type="NCBI Taxonomy" id="41990"/>
    <lineage>
        <taxon>Eukaryota</taxon>
        <taxon>Fungi</taxon>
        <taxon>Dikarya</taxon>
        <taxon>Ascomycota</taxon>
        <taxon>Pezizomycotina</taxon>
        <taxon>Sordariomycetes</taxon>
        <taxon>Sordariomycetidae</taxon>
        <taxon>Calosphaeriales</taxon>
        <taxon>Pleurostomataceae</taxon>
        <taxon>Pleurostoma</taxon>
    </lineage>
</organism>
<evidence type="ECO:0000256" key="4">
    <source>
        <dbReference type="ARBA" id="ARBA00023136"/>
    </source>
</evidence>
<comment type="subcellular location">
    <subcellularLocation>
        <location evidence="1">Membrane</location>
        <topology evidence="1">Multi-pass membrane protein</topology>
    </subcellularLocation>
</comment>
<feature type="region of interest" description="Disordered" evidence="5">
    <location>
        <begin position="255"/>
        <end position="303"/>
    </location>
</feature>
<feature type="transmembrane region" description="Helical" evidence="6">
    <location>
        <begin position="67"/>
        <end position="84"/>
    </location>
</feature>
<dbReference type="AlphaFoldDB" id="A0AA38RX57"/>
<sequence length="303" mass="33456">MEEVKTQPYGVQATPVGTTEVDRSGTWVVSTPTWVTVVRGFQLFIAFIILILSGHIIHGLALDAVCFSLACALFTFIIALYTLLTEKVTSWRRAYNHWAVIALDALMVIFWLSSMAAVAHLRSTFVVSVSADCWDDGSAVNAGHCVVSRKRGLEKRYAVATKTGLAEMSAIAGLSALMMLLFIATLVFVGHTVRMHYNSLEKGSDPATVEMNAQHQPMLNAQQPAAPAAQMQQAPGPVYSDQYQYNGQYAATQQPIQPQYTGQEYQQQSQGQQQPAYEGYSYPQEPQQQTYPQQGQQYHPPAQ</sequence>
<evidence type="ECO:0000256" key="5">
    <source>
        <dbReference type="SAM" id="MobiDB-lite"/>
    </source>
</evidence>
<evidence type="ECO:0000256" key="2">
    <source>
        <dbReference type="ARBA" id="ARBA00022692"/>
    </source>
</evidence>
<evidence type="ECO:0000313" key="8">
    <source>
        <dbReference type="EMBL" id="KAJ9144095.1"/>
    </source>
</evidence>
<dbReference type="PANTHER" id="PTHR37451:SF4">
    <property type="entry name" value="MARVEL DOMAIN-CONTAINING PROTEIN"/>
    <property type="match status" value="1"/>
</dbReference>
<accession>A0AA38RX57</accession>
<dbReference type="Proteomes" id="UP001174694">
    <property type="component" value="Unassembled WGS sequence"/>
</dbReference>
<feature type="domain" description="MARVEL" evidence="7">
    <location>
        <begin position="36"/>
        <end position="188"/>
    </location>
</feature>
<keyword evidence="2 6" id="KW-0812">Transmembrane</keyword>
<reference evidence="8" key="1">
    <citation type="submission" date="2022-07" db="EMBL/GenBank/DDBJ databases">
        <title>Fungi with potential for degradation of polypropylene.</title>
        <authorList>
            <person name="Gostincar C."/>
        </authorList>
    </citation>
    <scope>NUCLEOTIDE SEQUENCE</scope>
    <source>
        <strain evidence="8">EXF-13308</strain>
    </source>
</reference>
<keyword evidence="4 6" id="KW-0472">Membrane</keyword>
<dbReference type="Pfam" id="PF01284">
    <property type="entry name" value="MARVEL"/>
    <property type="match status" value="1"/>
</dbReference>
<feature type="transmembrane region" description="Helical" evidence="6">
    <location>
        <begin position="96"/>
        <end position="119"/>
    </location>
</feature>
<dbReference type="EMBL" id="JANBVO010000017">
    <property type="protein sequence ID" value="KAJ9144095.1"/>
    <property type="molecule type" value="Genomic_DNA"/>
</dbReference>
<dbReference type="InterPro" id="IPR008253">
    <property type="entry name" value="Marvel"/>
</dbReference>
<feature type="transmembrane region" description="Helical" evidence="6">
    <location>
        <begin position="170"/>
        <end position="189"/>
    </location>
</feature>
<evidence type="ECO:0000313" key="9">
    <source>
        <dbReference type="Proteomes" id="UP001174694"/>
    </source>
</evidence>
<evidence type="ECO:0000256" key="3">
    <source>
        <dbReference type="ARBA" id="ARBA00022989"/>
    </source>
</evidence>
<name>A0AA38RX57_9PEZI</name>
<protein>
    <recommendedName>
        <fullName evidence="7">MARVEL domain-containing protein</fullName>
    </recommendedName>
</protein>
<evidence type="ECO:0000256" key="1">
    <source>
        <dbReference type="ARBA" id="ARBA00004141"/>
    </source>
</evidence>
<gene>
    <name evidence="8" type="ORF">NKR23_g6096</name>
</gene>
<keyword evidence="9" id="KW-1185">Reference proteome</keyword>
<feature type="compositionally biased region" description="Low complexity" evidence="5">
    <location>
        <begin position="257"/>
        <end position="303"/>
    </location>
</feature>
<dbReference type="PANTHER" id="PTHR37451">
    <property type="entry name" value="MARVEL DOMAIN"/>
    <property type="match status" value="1"/>
</dbReference>
<proteinExistence type="predicted"/>
<evidence type="ECO:0000256" key="6">
    <source>
        <dbReference type="SAM" id="Phobius"/>
    </source>
</evidence>
<feature type="transmembrane region" description="Helical" evidence="6">
    <location>
        <begin position="43"/>
        <end position="61"/>
    </location>
</feature>
<dbReference type="GO" id="GO:0016020">
    <property type="term" value="C:membrane"/>
    <property type="evidence" value="ECO:0007669"/>
    <property type="project" value="UniProtKB-SubCell"/>
</dbReference>
<comment type="caution">
    <text evidence="8">The sequence shown here is derived from an EMBL/GenBank/DDBJ whole genome shotgun (WGS) entry which is preliminary data.</text>
</comment>